<dbReference type="GO" id="GO:0008233">
    <property type="term" value="F:peptidase activity"/>
    <property type="evidence" value="ECO:0007669"/>
    <property type="project" value="UniProtKB-KW"/>
</dbReference>
<dbReference type="Proteomes" id="UP000799779">
    <property type="component" value="Unassembled WGS sequence"/>
</dbReference>
<evidence type="ECO:0000256" key="3">
    <source>
        <dbReference type="SAM" id="SignalP"/>
    </source>
</evidence>
<feature type="domain" description="Peptidase A1" evidence="4">
    <location>
        <begin position="48"/>
        <end position="390"/>
    </location>
</feature>
<accession>A0A6A5X368</accession>
<evidence type="ECO:0000313" key="6">
    <source>
        <dbReference type="Proteomes" id="UP000799779"/>
    </source>
</evidence>
<dbReference type="Gene3D" id="2.40.70.10">
    <property type="entry name" value="Acid Proteases"/>
    <property type="match status" value="2"/>
</dbReference>
<reference evidence="5" key="1">
    <citation type="journal article" date="2020" name="Stud. Mycol.">
        <title>101 Dothideomycetes genomes: a test case for predicting lifestyles and emergence of pathogens.</title>
        <authorList>
            <person name="Haridas S."/>
            <person name="Albert R."/>
            <person name="Binder M."/>
            <person name="Bloem J."/>
            <person name="Labutti K."/>
            <person name="Salamov A."/>
            <person name="Andreopoulos B."/>
            <person name="Baker S."/>
            <person name="Barry K."/>
            <person name="Bills G."/>
            <person name="Bluhm B."/>
            <person name="Cannon C."/>
            <person name="Castanera R."/>
            <person name="Culley D."/>
            <person name="Daum C."/>
            <person name="Ezra D."/>
            <person name="Gonzalez J."/>
            <person name="Henrissat B."/>
            <person name="Kuo A."/>
            <person name="Liang C."/>
            <person name="Lipzen A."/>
            <person name="Lutzoni F."/>
            <person name="Magnuson J."/>
            <person name="Mondo S."/>
            <person name="Nolan M."/>
            <person name="Ohm R."/>
            <person name="Pangilinan J."/>
            <person name="Park H.-J."/>
            <person name="Ramirez L."/>
            <person name="Alfaro M."/>
            <person name="Sun H."/>
            <person name="Tritt A."/>
            <person name="Yoshinaga Y."/>
            <person name="Zwiers L.-H."/>
            <person name="Turgeon B."/>
            <person name="Goodwin S."/>
            <person name="Spatafora J."/>
            <person name="Crous P."/>
            <person name="Grigoriev I."/>
        </authorList>
    </citation>
    <scope>NUCLEOTIDE SEQUENCE</scope>
    <source>
        <strain evidence="5">CBS 123094</strain>
    </source>
</reference>
<name>A0A6A5X368_9PLEO</name>
<evidence type="ECO:0000256" key="1">
    <source>
        <dbReference type="SAM" id="MobiDB-lite"/>
    </source>
</evidence>
<evidence type="ECO:0000256" key="2">
    <source>
        <dbReference type="SAM" id="Phobius"/>
    </source>
</evidence>
<feature type="region of interest" description="Disordered" evidence="1">
    <location>
        <begin position="543"/>
        <end position="600"/>
    </location>
</feature>
<keyword evidence="6" id="KW-1185">Reference proteome</keyword>
<dbReference type="Pfam" id="PF00026">
    <property type="entry name" value="Asp"/>
    <property type="match status" value="1"/>
</dbReference>
<feature type="signal peptide" evidence="3">
    <location>
        <begin position="1"/>
        <end position="22"/>
    </location>
</feature>
<keyword evidence="5" id="KW-0645">Protease</keyword>
<dbReference type="OrthoDB" id="4074350at2759"/>
<dbReference type="SUPFAM" id="SSF50630">
    <property type="entry name" value="Acid proteases"/>
    <property type="match status" value="1"/>
</dbReference>
<dbReference type="InterPro" id="IPR021109">
    <property type="entry name" value="Peptidase_aspartic_dom_sf"/>
</dbReference>
<feature type="compositionally biased region" description="Basic and acidic residues" evidence="1">
    <location>
        <begin position="591"/>
        <end position="600"/>
    </location>
</feature>
<keyword evidence="2" id="KW-1133">Transmembrane helix</keyword>
<dbReference type="CDD" id="cd12087">
    <property type="entry name" value="TM_EGFR-like"/>
    <property type="match status" value="1"/>
</dbReference>
<dbReference type="PANTHER" id="PTHR16861">
    <property type="entry name" value="GLYCOPROTEIN 38"/>
    <property type="match status" value="1"/>
</dbReference>
<evidence type="ECO:0000259" key="4">
    <source>
        <dbReference type="PROSITE" id="PS51767"/>
    </source>
</evidence>
<keyword evidence="3" id="KW-0732">Signal</keyword>
<dbReference type="AlphaFoldDB" id="A0A6A5X368"/>
<dbReference type="EMBL" id="ML977557">
    <property type="protein sequence ID" value="KAF2007348.1"/>
    <property type="molecule type" value="Genomic_DNA"/>
</dbReference>
<gene>
    <name evidence="5" type="ORF">P154DRAFT_118092</name>
</gene>
<dbReference type="InterPro" id="IPR033121">
    <property type="entry name" value="PEPTIDASE_A1"/>
</dbReference>
<sequence length="600" mass="65772">MAVKWWLLSAVPLFTFRSLVGGVEVTNLGKPLSIPASQYWDGDDGPWSTFRIEVGKPAQQVRILPASDQSATWLVLPEACLAHPEQDCADNRGSTYKWNSSSTWEEYGSYELNTFLEKRVGLDGQALYGYDTLTLGWAGDGLPSLNHQLIAGLVGKDFYLGSLSLNPRPNNFTDYNNPIPSLIQNLRNASTPIPSSSWSYTAGSFNLAPKIFGSLILGGYDTTRFQPNNVTFPFGSDISLDFQVAIQSITTNLTETPLLSTGIVSYISTLVGEIWLPTAACKRFEDAFGLVWDNRTELYLMNDSLHESLLEKNPIVSFQVGPQVSGSSVTIELPYWNWYQTATSSKLGNSSSLYFPLKRAANDTQYVLGRAFLQSAYLSADYERNIFNLSQAQYPSSSTAENVVAILPPGVGSQSKASNSKSKIGTGAIAGIAVGGVVVLAIIATVIFIFQRRKKRSKEEEAHELEDTDANRNMRYEAAGDDLKYEVGDGLHHEVAGDERQKAELAAGDENQKPAEVDGAGRAIYELPTDEIKKIAEMEGEGHMKEMPVASEPKDIAASGTESISRRTTDASVIEYATESDRIPLTPPISPEERRGRAWR</sequence>
<protein>
    <submittedName>
        <fullName evidence="5">Acid protease</fullName>
    </submittedName>
</protein>
<dbReference type="PANTHER" id="PTHR16861:SF4">
    <property type="entry name" value="SH3 DOMAIN PROTEIN (AFU_ORTHOLOGUE AFUA_1G13610)"/>
    <property type="match status" value="1"/>
</dbReference>
<feature type="transmembrane region" description="Helical" evidence="2">
    <location>
        <begin position="428"/>
        <end position="450"/>
    </location>
</feature>
<organism evidence="5 6">
    <name type="scientific">Amniculicola lignicola CBS 123094</name>
    <dbReference type="NCBI Taxonomy" id="1392246"/>
    <lineage>
        <taxon>Eukaryota</taxon>
        <taxon>Fungi</taxon>
        <taxon>Dikarya</taxon>
        <taxon>Ascomycota</taxon>
        <taxon>Pezizomycotina</taxon>
        <taxon>Dothideomycetes</taxon>
        <taxon>Pleosporomycetidae</taxon>
        <taxon>Pleosporales</taxon>
        <taxon>Amniculicolaceae</taxon>
        <taxon>Amniculicola</taxon>
    </lineage>
</organism>
<keyword evidence="5" id="KW-0378">Hydrolase</keyword>
<dbReference type="PROSITE" id="PS51767">
    <property type="entry name" value="PEPTIDASE_A1"/>
    <property type="match status" value="1"/>
</dbReference>
<feature type="chain" id="PRO_5025612016" evidence="3">
    <location>
        <begin position="23"/>
        <end position="600"/>
    </location>
</feature>
<proteinExistence type="predicted"/>
<keyword evidence="2" id="KW-0812">Transmembrane</keyword>
<evidence type="ECO:0000313" key="5">
    <source>
        <dbReference type="EMBL" id="KAF2007348.1"/>
    </source>
</evidence>
<dbReference type="GO" id="GO:0006508">
    <property type="term" value="P:proteolysis"/>
    <property type="evidence" value="ECO:0007669"/>
    <property type="project" value="UniProtKB-KW"/>
</dbReference>
<keyword evidence="2" id="KW-0472">Membrane</keyword>